<evidence type="ECO:0000256" key="1">
    <source>
        <dbReference type="SAM" id="Phobius"/>
    </source>
</evidence>
<feature type="signal peptide" evidence="2">
    <location>
        <begin position="1"/>
        <end position="23"/>
    </location>
</feature>
<keyword evidence="1" id="KW-0812">Transmembrane</keyword>
<name>A0ABD2VZZ4_9HYME</name>
<accession>A0ABD2VZZ4</accession>
<proteinExistence type="predicted"/>
<reference evidence="3 4" key="1">
    <citation type="journal article" date="2024" name="bioRxiv">
        <title>A reference genome for Trichogramma kaykai: A tiny desert-dwelling parasitoid wasp with competing sex-ratio distorters.</title>
        <authorList>
            <person name="Culotta J."/>
            <person name="Lindsey A.R."/>
        </authorList>
    </citation>
    <scope>NUCLEOTIDE SEQUENCE [LARGE SCALE GENOMIC DNA]</scope>
    <source>
        <strain evidence="3 4">KSX58</strain>
    </source>
</reference>
<gene>
    <name evidence="3" type="ORF">TKK_018200</name>
</gene>
<dbReference type="AlphaFoldDB" id="A0ABD2VZZ4"/>
<feature type="chain" id="PRO_5044744027" evidence="2">
    <location>
        <begin position="24"/>
        <end position="128"/>
    </location>
</feature>
<dbReference type="Proteomes" id="UP001627154">
    <property type="component" value="Unassembled WGS sequence"/>
</dbReference>
<keyword evidence="1" id="KW-1133">Transmembrane helix</keyword>
<protein>
    <submittedName>
        <fullName evidence="3">Uncharacterized protein</fullName>
    </submittedName>
</protein>
<comment type="caution">
    <text evidence="3">The sequence shown here is derived from an EMBL/GenBank/DDBJ whole genome shotgun (WGS) entry which is preliminary data.</text>
</comment>
<organism evidence="3 4">
    <name type="scientific">Trichogramma kaykai</name>
    <dbReference type="NCBI Taxonomy" id="54128"/>
    <lineage>
        <taxon>Eukaryota</taxon>
        <taxon>Metazoa</taxon>
        <taxon>Ecdysozoa</taxon>
        <taxon>Arthropoda</taxon>
        <taxon>Hexapoda</taxon>
        <taxon>Insecta</taxon>
        <taxon>Pterygota</taxon>
        <taxon>Neoptera</taxon>
        <taxon>Endopterygota</taxon>
        <taxon>Hymenoptera</taxon>
        <taxon>Apocrita</taxon>
        <taxon>Proctotrupomorpha</taxon>
        <taxon>Chalcidoidea</taxon>
        <taxon>Trichogrammatidae</taxon>
        <taxon>Trichogramma</taxon>
    </lineage>
</organism>
<keyword evidence="4" id="KW-1185">Reference proteome</keyword>
<evidence type="ECO:0000256" key="2">
    <source>
        <dbReference type="SAM" id="SignalP"/>
    </source>
</evidence>
<keyword evidence="2" id="KW-0732">Signal</keyword>
<sequence length="128" mass="14254">MQHQFNILHFIFILYLLQRIAKLKQKNSLVIIVCEKCYFLRDNPCGKNSDQKIFKEMKFYINVCAAAAAIFSLLLQLGAGCARASASAGNPPERFAVFFARATPVYITGSDNGEDDDDEADGMHCAPE</sequence>
<dbReference type="EMBL" id="JBJJXI010000147">
    <property type="protein sequence ID" value="KAL3386339.1"/>
    <property type="molecule type" value="Genomic_DNA"/>
</dbReference>
<keyword evidence="1" id="KW-0472">Membrane</keyword>
<evidence type="ECO:0000313" key="3">
    <source>
        <dbReference type="EMBL" id="KAL3386339.1"/>
    </source>
</evidence>
<evidence type="ECO:0000313" key="4">
    <source>
        <dbReference type="Proteomes" id="UP001627154"/>
    </source>
</evidence>
<feature type="transmembrane region" description="Helical" evidence="1">
    <location>
        <begin position="59"/>
        <end position="79"/>
    </location>
</feature>